<feature type="region of interest" description="Disordered" evidence="1">
    <location>
        <begin position="199"/>
        <end position="235"/>
    </location>
</feature>
<keyword evidence="3" id="KW-1185">Reference proteome</keyword>
<organism evidence="2 3">
    <name type="scientific">Myodes glareolus</name>
    <name type="common">Bank vole</name>
    <name type="synonym">Clethrionomys glareolus</name>
    <dbReference type="NCBI Taxonomy" id="447135"/>
    <lineage>
        <taxon>Eukaryota</taxon>
        <taxon>Metazoa</taxon>
        <taxon>Chordata</taxon>
        <taxon>Craniata</taxon>
        <taxon>Vertebrata</taxon>
        <taxon>Euteleostomi</taxon>
        <taxon>Mammalia</taxon>
        <taxon>Eutheria</taxon>
        <taxon>Euarchontoglires</taxon>
        <taxon>Glires</taxon>
        <taxon>Rodentia</taxon>
        <taxon>Myomorpha</taxon>
        <taxon>Muroidea</taxon>
        <taxon>Cricetidae</taxon>
        <taxon>Arvicolinae</taxon>
        <taxon>Myodes</taxon>
    </lineage>
</organism>
<evidence type="ECO:0000256" key="1">
    <source>
        <dbReference type="SAM" id="MobiDB-lite"/>
    </source>
</evidence>
<evidence type="ECO:0000313" key="3">
    <source>
        <dbReference type="Proteomes" id="UP001488838"/>
    </source>
</evidence>
<dbReference type="EMBL" id="JBBHLL010000454">
    <property type="protein sequence ID" value="KAK7802609.1"/>
    <property type="molecule type" value="Genomic_DNA"/>
</dbReference>
<proteinExistence type="predicted"/>
<sequence>MGSQGSPWLPLHCSRPFCHRSFPVGMSGVTTESPPACQPSQDGDAGPSLGIGMELLRVSRGQWAPRGTMGLQGCKASQDYRAAKETKGNGELLGQLDQKEMWGREASLDSREQMEFLDTQGKADPEEDPAMMVAMEPKETQGHKGPLDLGASLASLEKRGAEEIKGYQAPTQKARKASWDSQEHGVFLALTEKKASSDRKEAEARMVSKVPVDPEGPRENVENKVPRDPLSTRPIHPWQKVPEVTQDSQELMGNQEVEASLETLAPWGPKAHLLEIEGRWDPKAFQENQAAQHTIQVHLALMETQVSQEPLGLQVHLDQMNALPTEELSMSCSFELDIRKSRPPQL</sequence>
<reference evidence="2 3" key="1">
    <citation type="journal article" date="2023" name="bioRxiv">
        <title>Conserved and derived expression patterns and positive selection on dental genes reveal complex evolutionary context of ever-growing rodent molars.</title>
        <authorList>
            <person name="Calamari Z.T."/>
            <person name="Song A."/>
            <person name="Cohen E."/>
            <person name="Akter M."/>
            <person name="Roy R.D."/>
            <person name="Hallikas O."/>
            <person name="Christensen M.M."/>
            <person name="Li P."/>
            <person name="Marangoni P."/>
            <person name="Jernvall J."/>
            <person name="Klein O.D."/>
        </authorList>
    </citation>
    <scope>NUCLEOTIDE SEQUENCE [LARGE SCALE GENOMIC DNA]</scope>
    <source>
        <strain evidence="2">V071</strain>
    </source>
</reference>
<name>A0AAW0HII9_MYOGA</name>
<protein>
    <submittedName>
        <fullName evidence="2">Uncharacterized protein</fullName>
    </submittedName>
</protein>
<gene>
    <name evidence="2" type="ORF">U0070_019217</name>
</gene>
<dbReference type="AlphaFoldDB" id="A0AAW0HII9"/>
<comment type="caution">
    <text evidence="2">The sequence shown here is derived from an EMBL/GenBank/DDBJ whole genome shotgun (WGS) entry which is preliminary data.</text>
</comment>
<dbReference type="Proteomes" id="UP001488838">
    <property type="component" value="Unassembled WGS sequence"/>
</dbReference>
<accession>A0AAW0HII9</accession>
<evidence type="ECO:0000313" key="2">
    <source>
        <dbReference type="EMBL" id="KAK7802609.1"/>
    </source>
</evidence>
<feature type="compositionally biased region" description="Basic and acidic residues" evidence="1">
    <location>
        <begin position="215"/>
        <end position="227"/>
    </location>
</feature>